<reference evidence="1 2" key="1">
    <citation type="submission" date="2016-07" db="EMBL/GenBank/DDBJ databases">
        <authorList>
            <person name="Townsley L."/>
            <person name="Shank E.A."/>
        </authorList>
    </citation>
    <scope>NUCLEOTIDE SEQUENCE [LARGE SCALE GENOMIC DNA]</scope>
    <source>
        <strain evidence="1 2">CH01</strain>
    </source>
</reference>
<dbReference type="EMBL" id="MDKC01000034">
    <property type="protein sequence ID" value="ODG90445.1"/>
    <property type="molecule type" value="Genomic_DNA"/>
</dbReference>
<protein>
    <submittedName>
        <fullName evidence="1">Uncharacterized protein</fullName>
    </submittedName>
</protein>
<dbReference type="RefSeq" id="WP_069034864.1">
    <property type="nucleotide sequence ID" value="NZ_MDKC01000034.1"/>
</dbReference>
<proteinExistence type="predicted"/>
<dbReference type="Proteomes" id="UP000094580">
    <property type="component" value="Unassembled WGS sequence"/>
</dbReference>
<gene>
    <name evidence="1" type="ORF">BED47_11240</name>
</gene>
<organism evidence="1 2">
    <name type="scientific">Gottfriedia luciferensis</name>
    <dbReference type="NCBI Taxonomy" id="178774"/>
    <lineage>
        <taxon>Bacteria</taxon>
        <taxon>Bacillati</taxon>
        <taxon>Bacillota</taxon>
        <taxon>Bacilli</taxon>
        <taxon>Bacillales</taxon>
        <taxon>Bacillaceae</taxon>
        <taxon>Gottfriedia</taxon>
    </lineage>
</organism>
<name>A0ABX2ZNY2_9BACI</name>
<sequence>MRKTILWLKENCDEIKRGLIGGFTIFSLAVIFSTTDSSVEYNQNACLKWEYNKSAQVNVCSIYKTSNTNTIPYGSMVKER</sequence>
<evidence type="ECO:0000313" key="1">
    <source>
        <dbReference type="EMBL" id="ODG90445.1"/>
    </source>
</evidence>
<comment type="caution">
    <text evidence="1">The sequence shown here is derived from an EMBL/GenBank/DDBJ whole genome shotgun (WGS) entry which is preliminary data.</text>
</comment>
<evidence type="ECO:0000313" key="2">
    <source>
        <dbReference type="Proteomes" id="UP000094580"/>
    </source>
</evidence>
<accession>A0ABX2ZNY2</accession>
<keyword evidence="2" id="KW-1185">Reference proteome</keyword>